<dbReference type="InterPro" id="IPR022385">
    <property type="entry name" value="Rhs_assc_core"/>
</dbReference>
<dbReference type="EMBL" id="VUOL01000002">
    <property type="protein sequence ID" value="KAA2233052.1"/>
    <property type="molecule type" value="Genomic_DNA"/>
</dbReference>
<accession>A0A5B2V3F6</accession>
<evidence type="ECO:0000313" key="1">
    <source>
        <dbReference type="EMBL" id="KAA2233052.1"/>
    </source>
</evidence>
<comment type="caution">
    <text evidence="1">The sequence shown here is derived from an EMBL/GenBank/DDBJ whole genome shotgun (WGS) entry which is preliminary data.</text>
</comment>
<reference evidence="1 2" key="1">
    <citation type="submission" date="2019-09" db="EMBL/GenBank/DDBJ databases">
        <title>Draft genome sequence of Pseudomonas brenneri CCUG 51514(T).</title>
        <authorList>
            <person name="Tunovic T."/>
            <person name="Pineiro-Iglesias B."/>
            <person name="Unosson C."/>
            <person name="Inganas E."/>
            <person name="Ohlen M."/>
            <person name="Cardew S."/>
            <person name="Jensie-Markopoulos S."/>
            <person name="Salva-Serra F."/>
            <person name="Jaen-Luchoro D."/>
            <person name="Svensson-Stadler L."/>
            <person name="Chun J."/>
            <person name="Moore E."/>
        </authorList>
    </citation>
    <scope>NUCLEOTIDE SEQUENCE [LARGE SCALE GENOMIC DNA]</scope>
    <source>
        <strain evidence="1 2">CCUG 51514</strain>
    </source>
</reference>
<gene>
    <name evidence="1" type="ORF">F1720_03195</name>
</gene>
<dbReference type="AlphaFoldDB" id="A0A5B2V3F6"/>
<sequence length="44" mass="4777">MRPDVGRITTPDPIDLTGGINRYQYAPNTLGWVDPLGLKSYGAS</sequence>
<dbReference type="Proteomes" id="UP000325296">
    <property type="component" value="Unassembled WGS sequence"/>
</dbReference>
<proteinExistence type="predicted"/>
<protein>
    <recommendedName>
        <fullName evidence="3">RHS repeat-associated protein</fullName>
    </recommendedName>
</protein>
<dbReference type="Gene3D" id="2.180.10.10">
    <property type="entry name" value="RHS repeat-associated core"/>
    <property type="match status" value="1"/>
</dbReference>
<organism evidence="1 2">
    <name type="scientific">Pseudomonas brenneri</name>
    <dbReference type="NCBI Taxonomy" id="129817"/>
    <lineage>
        <taxon>Bacteria</taxon>
        <taxon>Pseudomonadati</taxon>
        <taxon>Pseudomonadota</taxon>
        <taxon>Gammaproteobacteria</taxon>
        <taxon>Pseudomonadales</taxon>
        <taxon>Pseudomonadaceae</taxon>
        <taxon>Pseudomonas</taxon>
    </lineage>
</organism>
<evidence type="ECO:0008006" key="3">
    <source>
        <dbReference type="Google" id="ProtNLM"/>
    </source>
</evidence>
<dbReference type="OrthoDB" id="9816400at2"/>
<dbReference type="NCBIfam" id="TIGR03696">
    <property type="entry name" value="Rhs_assc_core"/>
    <property type="match status" value="1"/>
</dbReference>
<name>A0A5B2V3F6_9PSED</name>
<evidence type="ECO:0000313" key="2">
    <source>
        <dbReference type="Proteomes" id="UP000325296"/>
    </source>
</evidence>
<dbReference type="RefSeq" id="WP_090293225.1">
    <property type="nucleotide sequence ID" value="NZ_BMNU01000003.1"/>
</dbReference>